<name>A0AAW1EZ20_ZOAVI</name>
<keyword evidence="4" id="KW-1185">Reference proteome</keyword>
<sequence>MFQKKHVDLNEEFISFKKKADESQSVLQERPNAEELKCEKREAKKQSGVLGKITRGLKPIANLTLQIQKKLYFKRIQFLDEEMAVLRYLNDHLENKLKIAINQTEGVQAERNKIKQKLLKVQQELTASKTTAEHLQDEVRLLKREADEENRALDKADQDNRSVKDQLEKVESQLLKKNFKFQTVKHSMADLSNKLDAAMAEKEKLEKELQHCNETVAQQQKQLQDVKSLTSEEMMMHSTKDDAHMLEKQQLNDFQKQLSTKMSGGEQTPPRLSSLPPLDTSRRRKRQARM</sequence>
<protein>
    <submittedName>
        <fullName evidence="3">Uncharacterized protein</fullName>
    </submittedName>
</protein>
<feature type="coiled-coil region" evidence="1">
    <location>
        <begin position="76"/>
        <end position="222"/>
    </location>
</feature>
<dbReference type="Gene3D" id="1.10.287.1490">
    <property type="match status" value="1"/>
</dbReference>
<feature type="compositionally biased region" description="Polar residues" evidence="2">
    <location>
        <begin position="252"/>
        <end position="266"/>
    </location>
</feature>
<gene>
    <name evidence="3" type="ORF">VZT92_014069</name>
</gene>
<organism evidence="3 4">
    <name type="scientific">Zoarces viviparus</name>
    <name type="common">Viviparous eelpout</name>
    <name type="synonym">Blennius viviparus</name>
    <dbReference type="NCBI Taxonomy" id="48416"/>
    <lineage>
        <taxon>Eukaryota</taxon>
        <taxon>Metazoa</taxon>
        <taxon>Chordata</taxon>
        <taxon>Craniata</taxon>
        <taxon>Vertebrata</taxon>
        <taxon>Euteleostomi</taxon>
        <taxon>Actinopterygii</taxon>
        <taxon>Neopterygii</taxon>
        <taxon>Teleostei</taxon>
        <taxon>Neoteleostei</taxon>
        <taxon>Acanthomorphata</taxon>
        <taxon>Eupercaria</taxon>
        <taxon>Perciformes</taxon>
        <taxon>Cottioidei</taxon>
        <taxon>Zoarcales</taxon>
        <taxon>Zoarcidae</taxon>
        <taxon>Zoarcinae</taxon>
        <taxon>Zoarces</taxon>
    </lineage>
</organism>
<evidence type="ECO:0000256" key="2">
    <source>
        <dbReference type="SAM" id="MobiDB-lite"/>
    </source>
</evidence>
<evidence type="ECO:0000313" key="4">
    <source>
        <dbReference type="Proteomes" id="UP001488805"/>
    </source>
</evidence>
<keyword evidence="1" id="KW-0175">Coiled coil</keyword>
<dbReference type="AlphaFoldDB" id="A0AAW1EZ20"/>
<evidence type="ECO:0000256" key="1">
    <source>
        <dbReference type="SAM" id="Coils"/>
    </source>
</evidence>
<comment type="caution">
    <text evidence="3">The sequence shown here is derived from an EMBL/GenBank/DDBJ whole genome shotgun (WGS) entry which is preliminary data.</text>
</comment>
<evidence type="ECO:0000313" key="3">
    <source>
        <dbReference type="EMBL" id="KAK9527512.1"/>
    </source>
</evidence>
<feature type="region of interest" description="Disordered" evidence="2">
    <location>
        <begin position="252"/>
        <end position="290"/>
    </location>
</feature>
<dbReference type="EMBL" id="JBCEZU010000112">
    <property type="protein sequence ID" value="KAK9527512.1"/>
    <property type="molecule type" value="Genomic_DNA"/>
</dbReference>
<accession>A0AAW1EZ20</accession>
<dbReference type="Proteomes" id="UP001488805">
    <property type="component" value="Unassembled WGS sequence"/>
</dbReference>
<proteinExistence type="predicted"/>
<reference evidence="3 4" key="1">
    <citation type="journal article" date="2024" name="Genome Biol. Evol.">
        <title>Chromosome-level genome assembly of the viviparous eelpout Zoarces viviparus.</title>
        <authorList>
            <person name="Fuhrmann N."/>
            <person name="Brasseur M.V."/>
            <person name="Bakowski C.E."/>
            <person name="Podsiadlowski L."/>
            <person name="Prost S."/>
            <person name="Krehenwinkel H."/>
            <person name="Mayer C."/>
        </authorList>
    </citation>
    <scope>NUCLEOTIDE SEQUENCE [LARGE SCALE GENOMIC DNA]</scope>
    <source>
        <strain evidence="3">NO-MEL_2022_Ind0_liver</strain>
    </source>
</reference>